<keyword evidence="3" id="KW-1185">Reference proteome</keyword>
<evidence type="ECO:0000259" key="1">
    <source>
        <dbReference type="Pfam" id="PF00535"/>
    </source>
</evidence>
<sequence length="434" mass="50342">MEQPLVSCIMPTADRHQFIPYAIDYFLHQNYPNTELIILDTGKTSCADLVPVDSRIRYQYTNTLMALGDKRNLCCGEARGHIIVHWDDDDWYAEDWIANQVKALVSHPGVEITGLRNIDFFSALTNERWEFNDTDDDNPWVYGATLAYWKSFWEQNPFRIMNAGEDLHFVKSPGAVIYPHRYVKGYLGIIHEQNKSIRLYENPKEKLEQSKWVAMIEGPQIYHDKEKIIYPVNAPLVSCIMPTANRQDFIPAAIQNFQKQDYPNIELIIIDDGVKSIRRLIPDDPRIKYYYSGSAKSVGEKRNIACSKASGEYIVHWDDDDWYAGDWISHQVNALTESGADISGINQVQFFSPSSNKYWMTHNYNSKSPWLTGATLIYRRSYWQQHPFKDLQVGEDNEYVRSNGARIFAHDYFQGFIATSHQDNTNVKFMNMPK</sequence>
<dbReference type="PANTHER" id="PTHR22916">
    <property type="entry name" value="GLYCOSYLTRANSFERASE"/>
    <property type="match status" value="1"/>
</dbReference>
<dbReference type="Gene3D" id="3.90.550.10">
    <property type="entry name" value="Spore Coat Polysaccharide Biosynthesis Protein SpsA, Chain A"/>
    <property type="match status" value="2"/>
</dbReference>
<dbReference type="OrthoDB" id="9770457at2"/>
<dbReference type="EMBL" id="FXTN01000018">
    <property type="protein sequence ID" value="SMO98861.1"/>
    <property type="molecule type" value="Genomic_DNA"/>
</dbReference>
<feature type="domain" description="Glycosyltransferase 2-like" evidence="1">
    <location>
        <begin position="7"/>
        <end position="116"/>
    </location>
</feature>
<evidence type="ECO:0000313" key="2">
    <source>
        <dbReference type="EMBL" id="SMO98861.1"/>
    </source>
</evidence>
<accession>A0A521FTL5</accession>
<dbReference type="AlphaFoldDB" id="A0A521FTL5"/>
<dbReference type="Pfam" id="PF00535">
    <property type="entry name" value="Glycos_transf_2"/>
    <property type="match status" value="2"/>
</dbReference>
<name>A0A521FTL5_9SPHI</name>
<dbReference type="SUPFAM" id="SSF53448">
    <property type="entry name" value="Nucleotide-diphospho-sugar transferases"/>
    <property type="match status" value="2"/>
</dbReference>
<dbReference type="CDD" id="cd00761">
    <property type="entry name" value="Glyco_tranf_GTA_type"/>
    <property type="match status" value="2"/>
</dbReference>
<dbReference type="InterPro" id="IPR029044">
    <property type="entry name" value="Nucleotide-diphossugar_trans"/>
</dbReference>
<dbReference type="InterPro" id="IPR001173">
    <property type="entry name" value="Glyco_trans_2-like"/>
</dbReference>
<dbReference type="Proteomes" id="UP000320300">
    <property type="component" value="Unassembled WGS sequence"/>
</dbReference>
<feature type="domain" description="Glycosyltransferase 2-like" evidence="1">
    <location>
        <begin position="238"/>
        <end position="369"/>
    </location>
</feature>
<reference evidence="2 3" key="1">
    <citation type="submission" date="2017-05" db="EMBL/GenBank/DDBJ databases">
        <authorList>
            <person name="Varghese N."/>
            <person name="Submissions S."/>
        </authorList>
    </citation>
    <scope>NUCLEOTIDE SEQUENCE [LARGE SCALE GENOMIC DNA]</scope>
    <source>
        <strain evidence="2 3">DSM 19036</strain>
    </source>
</reference>
<evidence type="ECO:0000313" key="3">
    <source>
        <dbReference type="Proteomes" id="UP000320300"/>
    </source>
</evidence>
<dbReference type="GO" id="GO:0016758">
    <property type="term" value="F:hexosyltransferase activity"/>
    <property type="evidence" value="ECO:0007669"/>
    <property type="project" value="UniProtKB-ARBA"/>
</dbReference>
<protein>
    <submittedName>
        <fullName evidence="2">Glycosyl transferase family 2</fullName>
    </submittedName>
</protein>
<organism evidence="2 3">
    <name type="scientific">Pedobacter westerhofensis</name>
    <dbReference type="NCBI Taxonomy" id="425512"/>
    <lineage>
        <taxon>Bacteria</taxon>
        <taxon>Pseudomonadati</taxon>
        <taxon>Bacteroidota</taxon>
        <taxon>Sphingobacteriia</taxon>
        <taxon>Sphingobacteriales</taxon>
        <taxon>Sphingobacteriaceae</taxon>
        <taxon>Pedobacter</taxon>
    </lineage>
</organism>
<dbReference type="PANTHER" id="PTHR22916:SF3">
    <property type="entry name" value="UDP-GLCNAC:BETAGAL BETA-1,3-N-ACETYLGLUCOSAMINYLTRANSFERASE-LIKE PROTEIN 1"/>
    <property type="match status" value="1"/>
</dbReference>
<gene>
    <name evidence="2" type="ORF">SAMN06265348_11812</name>
</gene>
<dbReference type="RefSeq" id="WP_142531138.1">
    <property type="nucleotide sequence ID" value="NZ_CBCSJO010000019.1"/>
</dbReference>
<proteinExistence type="predicted"/>
<keyword evidence="2" id="KW-0808">Transferase</keyword>